<dbReference type="PANTHER" id="PTHR21310">
    <property type="entry name" value="AMINOGLYCOSIDE PHOSPHOTRANSFERASE-RELATED-RELATED"/>
    <property type="match status" value="1"/>
</dbReference>
<sequence>MRKISLKTCFDEIEETNGDDECRAWLNRVFDAKVELATFVADRRGRGRATEYVGFLKGSFNFSLRFRFSDGPDAIIRFPKPGHTATSLRDEKVSNEIQVMEYLSQNTTIPIPHIYSWGLTAESPQQFGPFIIMDYVDGTLLSTILKQPTESGQEDIVLDPGINNSMLNEIYRQIADYLLQLSQLKFTRIGAISKDGDIWSVNKRPLTYNMNELATVAGYPDDLFPTSAFHHASDYLKSVAHEHLAHLQTQRNLADDLEIARARFIARHRFVQLIPEHCIDDAGPFIPFCDDLRPSNMLVHPVTFQITAVLDFEFTNAMPAQFTYDPPWWLLLSGPEVWLDRGSVEEFRHLYEPRMEQFLRALELVEETSAPGGQQLSEPRLSARMRESWRSGRFWFNYAARKSFELDAIYWAVLHDGDDADMELLDDKVRREMEPFIEKKMEQLRAYKEEVNARFSQTSG</sequence>
<protein>
    <submittedName>
        <fullName evidence="1">Uncharacterized protein</fullName>
    </submittedName>
</protein>
<dbReference type="Proteomes" id="UP000277212">
    <property type="component" value="Unassembled WGS sequence"/>
</dbReference>
<dbReference type="AlphaFoldDB" id="A0A3M2SJT8"/>
<dbReference type="InterPro" id="IPR011009">
    <property type="entry name" value="Kinase-like_dom_sf"/>
</dbReference>
<accession>A0A3M2SJT8</accession>
<comment type="caution">
    <text evidence="1">The sequence shown here is derived from an EMBL/GenBank/DDBJ whole genome shotgun (WGS) entry which is preliminary data.</text>
</comment>
<proteinExistence type="predicted"/>
<dbReference type="OrthoDB" id="5412996at2759"/>
<gene>
    <name evidence="1" type="ORF">CDV36_002515</name>
</gene>
<keyword evidence="2" id="KW-1185">Reference proteome</keyword>
<dbReference type="Gene3D" id="3.30.200.20">
    <property type="entry name" value="Phosphorylase Kinase, domain 1"/>
    <property type="match status" value="1"/>
</dbReference>
<reference evidence="1 2" key="1">
    <citation type="submission" date="2017-06" db="EMBL/GenBank/DDBJ databases">
        <title>Comparative genomic analysis of Ambrosia Fusariam Clade fungi.</title>
        <authorList>
            <person name="Stajich J.E."/>
            <person name="Carrillo J."/>
            <person name="Kijimoto T."/>
            <person name="Eskalen A."/>
            <person name="O'Donnell K."/>
            <person name="Kasson M."/>
        </authorList>
    </citation>
    <scope>NUCLEOTIDE SEQUENCE [LARGE SCALE GENOMIC DNA]</scope>
    <source>
        <strain evidence="1">UCR3666</strain>
    </source>
</reference>
<dbReference type="SUPFAM" id="SSF56112">
    <property type="entry name" value="Protein kinase-like (PK-like)"/>
    <property type="match status" value="1"/>
</dbReference>
<name>A0A3M2SJT8_9HYPO</name>
<dbReference type="PANTHER" id="PTHR21310:SF37">
    <property type="entry name" value="AMINOGLYCOSIDE PHOSPHOTRANSFERASE DOMAIN-CONTAINING PROTEIN"/>
    <property type="match status" value="1"/>
</dbReference>
<dbReference type="InterPro" id="IPR051678">
    <property type="entry name" value="AGP_Transferase"/>
</dbReference>
<evidence type="ECO:0000313" key="1">
    <source>
        <dbReference type="EMBL" id="RMJ17833.1"/>
    </source>
</evidence>
<evidence type="ECO:0000313" key="2">
    <source>
        <dbReference type="Proteomes" id="UP000277212"/>
    </source>
</evidence>
<organism evidence="1 2">
    <name type="scientific">Fusarium kuroshium</name>
    <dbReference type="NCBI Taxonomy" id="2010991"/>
    <lineage>
        <taxon>Eukaryota</taxon>
        <taxon>Fungi</taxon>
        <taxon>Dikarya</taxon>
        <taxon>Ascomycota</taxon>
        <taxon>Pezizomycotina</taxon>
        <taxon>Sordariomycetes</taxon>
        <taxon>Hypocreomycetidae</taxon>
        <taxon>Hypocreales</taxon>
        <taxon>Nectriaceae</taxon>
        <taxon>Fusarium</taxon>
        <taxon>Fusarium solani species complex</taxon>
    </lineage>
</organism>
<dbReference type="EMBL" id="NKUJ01000027">
    <property type="protein sequence ID" value="RMJ17833.1"/>
    <property type="molecule type" value="Genomic_DNA"/>
</dbReference>